<feature type="transmembrane region" description="Helical" evidence="1">
    <location>
        <begin position="33"/>
        <end position="50"/>
    </location>
</feature>
<feature type="transmembrane region" description="Helical" evidence="1">
    <location>
        <begin position="57"/>
        <end position="75"/>
    </location>
</feature>
<keyword evidence="1" id="KW-1133">Transmembrane helix</keyword>
<keyword evidence="1" id="KW-0472">Membrane</keyword>
<keyword evidence="1" id="KW-0812">Transmembrane</keyword>
<protein>
    <submittedName>
        <fullName evidence="2">Uncharacterized protein</fullName>
    </submittedName>
</protein>
<accession>A0A8S5TLY2</accession>
<dbReference type="EMBL" id="BK032856">
    <property type="protein sequence ID" value="DAF64301.1"/>
    <property type="molecule type" value="Genomic_DNA"/>
</dbReference>
<organism evidence="2">
    <name type="scientific">Podoviridae sp. ct2m58</name>
    <dbReference type="NCBI Taxonomy" id="2827721"/>
    <lineage>
        <taxon>Viruses</taxon>
        <taxon>Duplodnaviria</taxon>
        <taxon>Heunggongvirae</taxon>
        <taxon>Uroviricota</taxon>
        <taxon>Caudoviricetes</taxon>
    </lineage>
</organism>
<proteinExistence type="predicted"/>
<feature type="transmembrane region" description="Helical" evidence="1">
    <location>
        <begin position="7"/>
        <end position="27"/>
    </location>
</feature>
<evidence type="ECO:0000313" key="2">
    <source>
        <dbReference type="EMBL" id="DAF64301.1"/>
    </source>
</evidence>
<evidence type="ECO:0000256" key="1">
    <source>
        <dbReference type="SAM" id="Phobius"/>
    </source>
</evidence>
<reference evidence="2" key="1">
    <citation type="journal article" date="2021" name="Proc. Natl. Acad. Sci. U.S.A.">
        <title>A Catalog of Tens of Thousands of Viruses from Human Metagenomes Reveals Hidden Associations with Chronic Diseases.</title>
        <authorList>
            <person name="Tisza M.J."/>
            <person name="Buck C.B."/>
        </authorList>
    </citation>
    <scope>NUCLEOTIDE SEQUENCE</scope>
    <source>
        <strain evidence="2">Ct2m58</strain>
    </source>
</reference>
<sequence>MLISDSVIGSNVILVLLTVFPFLEILFNTVNDLALTAGSLAVVAATAFTYPSSDWCAVRAVPYVTMILPSVPLVIDVTTF</sequence>
<name>A0A8S5TLY2_9CAUD</name>